<protein>
    <submittedName>
        <fullName evidence="1">Uncharacterized protein</fullName>
    </submittedName>
</protein>
<proteinExistence type="predicted"/>
<gene>
    <name evidence="1" type="ORF">VNO77_50254</name>
</gene>
<accession>A0AAN9JDG3</accession>
<keyword evidence="2" id="KW-1185">Reference proteome</keyword>
<sequence length="75" mass="8738">MIEPIEPNVEGTHMNVEILSSYLPSNDSSHQGQWVHDPLFEDIFTKTLNGLEHDTNSFYPKEELRFVEVMDEETE</sequence>
<name>A0AAN9JDG3_CANGL</name>
<dbReference type="EMBL" id="JAYMYQ010000072">
    <property type="protein sequence ID" value="KAK7296422.1"/>
    <property type="molecule type" value="Genomic_DNA"/>
</dbReference>
<reference evidence="1 2" key="1">
    <citation type="submission" date="2024-01" db="EMBL/GenBank/DDBJ databases">
        <title>The genomes of 5 underutilized Papilionoideae crops provide insights into root nodulation and disease resistanc.</title>
        <authorList>
            <person name="Jiang F."/>
        </authorList>
    </citation>
    <scope>NUCLEOTIDE SEQUENCE [LARGE SCALE GENOMIC DNA]</scope>
    <source>
        <strain evidence="1">LVBAO_FW01</strain>
        <tissue evidence="1">Leaves</tissue>
    </source>
</reference>
<organism evidence="1 2">
    <name type="scientific">Canavalia gladiata</name>
    <name type="common">Sword bean</name>
    <name type="synonym">Dolichos gladiatus</name>
    <dbReference type="NCBI Taxonomy" id="3824"/>
    <lineage>
        <taxon>Eukaryota</taxon>
        <taxon>Viridiplantae</taxon>
        <taxon>Streptophyta</taxon>
        <taxon>Embryophyta</taxon>
        <taxon>Tracheophyta</taxon>
        <taxon>Spermatophyta</taxon>
        <taxon>Magnoliopsida</taxon>
        <taxon>eudicotyledons</taxon>
        <taxon>Gunneridae</taxon>
        <taxon>Pentapetalae</taxon>
        <taxon>rosids</taxon>
        <taxon>fabids</taxon>
        <taxon>Fabales</taxon>
        <taxon>Fabaceae</taxon>
        <taxon>Papilionoideae</taxon>
        <taxon>50 kb inversion clade</taxon>
        <taxon>NPAAA clade</taxon>
        <taxon>indigoferoid/millettioid clade</taxon>
        <taxon>Phaseoleae</taxon>
        <taxon>Canavalia</taxon>
    </lineage>
</organism>
<dbReference type="Proteomes" id="UP001367508">
    <property type="component" value="Unassembled WGS sequence"/>
</dbReference>
<evidence type="ECO:0000313" key="1">
    <source>
        <dbReference type="EMBL" id="KAK7296422.1"/>
    </source>
</evidence>
<evidence type="ECO:0000313" key="2">
    <source>
        <dbReference type="Proteomes" id="UP001367508"/>
    </source>
</evidence>
<dbReference type="AlphaFoldDB" id="A0AAN9JDG3"/>
<comment type="caution">
    <text evidence="1">The sequence shown here is derived from an EMBL/GenBank/DDBJ whole genome shotgun (WGS) entry which is preliminary data.</text>
</comment>